<sequence length="542" mass="59190">MDSAFKTSNQLENSQLNNSQLNKYSIETTDYQVGQDNIQKWGFDIHNTVFGISAGLIFLLISALLFVDSSTAKEVLTNVRNSIMAEFDVVFMWSTNFFVAFTMLLIISPFGKIRIGGKEAKTDHSTLSWLTMLFAAGMGIGLLFWGVAEPTAYFTNWWGTPLNVEPFTAEARSLALAATVYNWGIHGWAVYGVVGLALAFFSFNKGLPLSIRSVFYPIIGDRTWGWTGHIVDIMAVLATLFSLATSLGLGAQQAASGINHVFGTEGGLGLQLVVIVLVTLVAIFSVMRGINGGVKILSNINMVFAFALLIFVMMISFDVIMVTIPETFTAYAENFVALSNPHERSDLSWMQGWTVFYFAWWISLGPFVGMFIARISKGRTVREFLCAVIFVPTLVTLIWMATFGGIAIDQVMNKVGELGINGLTDISLSLFHVYDVLPYGKVLSVLSIVLVLIFFITSSDSASLVVDSITSGGKVDAPVPQRIFWAVIQGSIAATMLWIGGTDALQALQAGVVTTGLPFALLMLVMCVSIIKGLNSEYHLYK</sequence>
<feature type="transmembrane region" description="Helical" evidence="8">
    <location>
        <begin position="183"/>
        <end position="203"/>
    </location>
</feature>
<organism evidence="9 10">
    <name type="scientific">Moritella marina ATCC 15381</name>
    <dbReference type="NCBI Taxonomy" id="1202962"/>
    <lineage>
        <taxon>Bacteria</taxon>
        <taxon>Pseudomonadati</taxon>
        <taxon>Pseudomonadota</taxon>
        <taxon>Gammaproteobacteria</taxon>
        <taxon>Alteromonadales</taxon>
        <taxon>Moritellaceae</taxon>
        <taxon>Moritella</taxon>
    </lineage>
</organism>
<dbReference type="Pfam" id="PF02028">
    <property type="entry name" value="BCCT"/>
    <property type="match status" value="1"/>
</dbReference>
<keyword evidence="10" id="KW-1185">Reference proteome</keyword>
<evidence type="ECO:0000256" key="2">
    <source>
        <dbReference type="ARBA" id="ARBA00005658"/>
    </source>
</evidence>
<accession>A0A5J6WK04</accession>
<evidence type="ECO:0000256" key="8">
    <source>
        <dbReference type="SAM" id="Phobius"/>
    </source>
</evidence>
<feature type="transmembrane region" description="Helical" evidence="8">
    <location>
        <begin position="483"/>
        <end position="501"/>
    </location>
</feature>
<feature type="transmembrane region" description="Helical" evidence="8">
    <location>
        <begin position="507"/>
        <end position="531"/>
    </location>
</feature>
<keyword evidence="7 8" id="KW-0472">Membrane</keyword>
<comment type="similarity">
    <text evidence="2">Belongs to the BCCT transporter (TC 2.A.15) family.</text>
</comment>
<name>A0A5J6WK04_MORMI</name>
<comment type="subcellular location">
    <subcellularLocation>
        <location evidence="1">Cell membrane</location>
        <topology evidence="1">Multi-pass membrane protein</topology>
    </subcellularLocation>
</comment>
<dbReference type="OrthoDB" id="9775735at2"/>
<feature type="transmembrane region" description="Helical" evidence="8">
    <location>
        <begin position="268"/>
        <end position="290"/>
    </location>
</feature>
<dbReference type="GO" id="GO:0022857">
    <property type="term" value="F:transmembrane transporter activity"/>
    <property type="evidence" value="ECO:0007669"/>
    <property type="project" value="InterPro"/>
</dbReference>
<feature type="transmembrane region" description="Helical" evidence="8">
    <location>
        <begin position="302"/>
        <end position="324"/>
    </location>
</feature>
<feature type="transmembrane region" description="Helical" evidence="8">
    <location>
        <begin position="87"/>
        <end position="107"/>
    </location>
</feature>
<dbReference type="GO" id="GO:0005886">
    <property type="term" value="C:plasma membrane"/>
    <property type="evidence" value="ECO:0007669"/>
    <property type="project" value="UniProtKB-SubCell"/>
</dbReference>
<feature type="transmembrane region" description="Helical" evidence="8">
    <location>
        <begin position="354"/>
        <end position="372"/>
    </location>
</feature>
<dbReference type="EMBL" id="CP044399">
    <property type="protein sequence ID" value="QFI36732.1"/>
    <property type="molecule type" value="Genomic_DNA"/>
</dbReference>
<keyword evidence="4" id="KW-1003">Cell membrane</keyword>
<dbReference type="PANTHER" id="PTHR30047:SF7">
    <property type="entry name" value="HIGH-AFFINITY CHOLINE TRANSPORT PROTEIN"/>
    <property type="match status" value="1"/>
</dbReference>
<evidence type="ECO:0000256" key="7">
    <source>
        <dbReference type="ARBA" id="ARBA00023136"/>
    </source>
</evidence>
<gene>
    <name evidence="9" type="ORF">FR932_02235</name>
</gene>
<evidence type="ECO:0000313" key="9">
    <source>
        <dbReference type="EMBL" id="QFI36732.1"/>
    </source>
</evidence>
<evidence type="ECO:0000256" key="5">
    <source>
        <dbReference type="ARBA" id="ARBA00022692"/>
    </source>
</evidence>
<keyword evidence="6 8" id="KW-1133">Transmembrane helix</keyword>
<dbReference type="Proteomes" id="UP000327424">
    <property type="component" value="Chromosome"/>
</dbReference>
<dbReference type="RefSeq" id="WP_019441964.1">
    <property type="nucleotide sequence ID" value="NZ_ALOE01000023.1"/>
</dbReference>
<dbReference type="InterPro" id="IPR000060">
    <property type="entry name" value="BCCT_transptr"/>
</dbReference>
<dbReference type="KEGG" id="mmaa:FR932_02235"/>
<feature type="transmembrane region" description="Helical" evidence="8">
    <location>
        <begin position="48"/>
        <end position="67"/>
    </location>
</feature>
<proteinExistence type="inferred from homology"/>
<evidence type="ECO:0000256" key="4">
    <source>
        <dbReference type="ARBA" id="ARBA00022475"/>
    </source>
</evidence>
<feature type="transmembrane region" description="Helical" evidence="8">
    <location>
        <begin position="224"/>
        <end position="248"/>
    </location>
</feature>
<evidence type="ECO:0000313" key="10">
    <source>
        <dbReference type="Proteomes" id="UP000327424"/>
    </source>
</evidence>
<evidence type="ECO:0000256" key="3">
    <source>
        <dbReference type="ARBA" id="ARBA00022448"/>
    </source>
</evidence>
<keyword evidence="3" id="KW-0813">Transport</keyword>
<feature type="transmembrane region" description="Helical" evidence="8">
    <location>
        <begin position="127"/>
        <end position="148"/>
    </location>
</feature>
<protein>
    <submittedName>
        <fullName evidence="9">BCCT family transporter</fullName>
    </submittedName>
</protein>
<evidence type="ECO:0000256" key="6">
    <source>
        <dbReference type="ARBA" id="ARBA00022989"/>
    </source>
</evidence>
<reference evidence="9 10" key="1">
    <citation type="submission" date="2019-09" db="EMBL/GenBank/DDBJ databases">
        <title>Hybrid Assembly of the complete Genome of the Deep-Sea Bacterium Moritella marina from long Nanopore and Illumina reads.</title>
        <authorList>
            <person name="Magin S."/>
            <person name="Georgoulis A."/>
            <person name="Papadimitriou K."/>
            <person name="Iliakis G."/>
            <person name="Vorgias C.E."/>
        </authorList>
    </citation>
    <scope>NUCLEOTIDE SEQUENCE [LARGE SCALE GENOMIC DNA]</scope>
    <source>
        <strain evidence="9 10">MP-1</strain>
    </source>
</reference>
<feature type="transmembrane region" description="Helical" evidence="8">
    <location>
        <begin position="384"/>
        <end position="408"/>
    </location>
</feature>
<dbReference type="NCBIfam" id="TIGR00842">
    <property type="entry name" value="bcct"/>
    <property type="match status" value="1"/>
</dbReference>
<dbReference type="AlphaFoldDB" id="A0A5J6WK04"/>
<keyword evidence="5 8" id="KW-0812">Transmembrane</keyword>
<feature type="transmembrane region" description="Helical" evidence="8">
    <location>
        <begin position="436"/>
        <end position="456"/>
    </location>
</feature>
<evidence type="ECO:0000256" key="1">
    <source>
        <dbReference type="ARBA" id="ARBA00004651"/>
    </source>
</evidence>
<dbReference type="PANTHER" id="PTHR30047">
    <property type="entry name" value="HIGH-AFFINITY CHOLINE TRANSPORT PROTEIN-RELATED"/>
    <property type="match status" value="1"/>
</dbReference>